<protein>
    <submittedName>
        <fullName evidence="2">MBL fold metallo-hydrolase</fullName>
    </submittedName>
</protein>
<dbReference type="SUPFAM" id="SSF56281">
    <property type="entry name" value="Metallo-hydrolase/oxidoreductase"/>
    <property type="match status" value="1"/>
</dbReference>
<dbReference type="InterPro" id="IPR036866">
    <property type="entry name" value="RibonucZ/Hydroxyglut_hydro"/>
</dbReference>
<dbReference type="Gene3D" id="1.25.40.880">
    <property type="entry name" value="Alkyl sulfatase, dimerisation domain"/>
    <property type="match status" value="1"/>
</dbReference>
<proteinExistence type="predicted"/>
<dbReference type="InterPro" id="IPR029228">
    <property type="entry name" value="Alkyl_sulf_dimr"/>
</dbReference>
<reference evidence="2" key="1">
    <citation type="journal article" date="2022" name="Microbiol. Resour. Announc.">
        <title>Genome Sequence of Cupriavidus campinensis Strain G5, a Member of a Bacterial Consortium Capable of Polyethylene Degradation.</title>
        <authorList>
            <person name="Schneider B."/>
            <person name="Pfeiffer F."/>
            <person name="Dyall-Smith M."/>
            <person name="Kunte H.J."/>
        </authorList>
    </citation>
    <scope>NUCLEOTIDE SEQUENCE</scope>
    <source>
        <strain evidence="2">G5</strain>
    </source>
</reference>
<feature type="domain" description="Metallo-beta-lactamase" evidence="1">
    <location>
        <begin position="30"/>
        <end position="235"/>
    </location>
</feature>
<organism evidence="2 3">
    <name type="scientific">Cupriavidus campinensis</name>
    <dbReference type="NCBI Taxonomy" id="151783"/>
    <lineage>
        <taxon>Bacteria</taxon>
        <taxon>Pseudomonadati</taxon>
        <taxon>Pseudomonadota</taxon>
        <taxon>Betaproteobacteria</taxon>
        <taxon>Burkholderiales</taxon>
        <taxon>Burkholderiaceae</taxon>
        <taxon>Cupriavidus</taxon>
    </lineage>
</organism>
<evidence type="ECO:0000313" key="3">
    <source>
        <dbReference type="Proteomes" id="UP001056132"/>
    </source>
</evidence>
<dbReference type="GO" id="GO:0046983">
    <property type="term" value="F:protein dimerization activity"/>
    <property type="evidence" value="ECO:0007669"/>
    <property type="project" value="InterPro"/>
</dbReference>
<dbReference type="Pfam" id="PF14863">
    <property type="entry name" value="Alkyl_sulf_dimr"/>
    <property type="match status" value="1"/>
</dbReference>
<dbReference type="InterPro" id="IPR038536">
    <property type="entry name" value="Alkyl/aryl-sulf_dimr_sf"/>
</dbReference>
<dbReference type="PANTHER" id="PTHR43223:SF2">
    <property type="entry name" value="METALLO-BETA-LACTAMASE DOMAIN-CONTAINING PROTEIN"/>
    <property type="match status" value="1"/>
</dbReference>
<dbReference type="KEGG" id="ccam:M5D45_21945"/>
<dbReference type="AlphaFoldDB" id="A0AAE9L474"/>
<dbReference type="Proteomes" id="UP001056132">
    <property type="component" value="Chromosome 2"/>
</dbReference>
<dbReference type="InterPro" id="IPR052195">
    <property type="entry name" value="Bact_Alkyl/Aryl-Sulfatase"/>
</dbReference>
<dbReference type="PANTHER" id="PTHR43223">
    <property type="entry name" value="ALKYL/ARYL-SULFATASE"/>
    <property type="match status" value="1"/>
</dbReference>
<sequence>MNEIEDRPAALITGKGIDRIAEGVWLLHGQGQTFVADVGNGLLVVDSGPGGSVTAGMIEVLRTQTPLPVIALCYSHGHLGYNAGVQQWIDHATQRGEPAPRVLAHVNVLARQSRYRETQRLQERMAEIQFRHRAGALAGKLRQTTPTETFRDGMTVGHGERRAEILWAPSETDDAVAVWLPGRRLLYGGPAIIDSIPNIGTPFRTLRDTVRWAETLERLAGLRPQTVVREFGATLEGEDTCQHVLLHTARALRWMREEVVRLMNAGCNEREMLAALRPPPDLFEQPWMRPTYGDPSYIARDIYRSENGWWDRNATTLHPAAPQQVASEMAAAIDNHGAVLRHAQALAARGDLQLALHVIDLLALVPGDAPHVTEARQLKAEWLRARAKQVQSYVSRSLYVAAAMVLEAGSAGVEDNFGIH</sequence>
<name>A0AAE9L474_9BURK</name>
<evidence type="ECO:0000259" key="1">
    <source>
        <dbReference type="SMART" id="SM00849"/>
    </source>
</evidence>
<dbReference type="InterPro" id="IPR001279">
    <property type="entry name" value="Metallo-B-lactamas"/>
</dbReference>
<gene>
    <name evidence="2" type="ORF">M5D45_21945</name>
</gene>
<accession>A0AAE9L474</accession>
<dbReference type="Gene3D" id="3.60.15.30">
    <property type="entry name" value="Metallo-beta-lactamase domain"/>
    <property type="match status" value="1"/>
</dbReference>
<dbReference type="EMBL" id="CP097331">
    <property type="protein sequence ID" value="URF07827.1"/>
    <property type="molecule type" value="Genomic_DNA"/>
</dbReference>
<dbReference type="RefSeq" id="WP_211942809.1">
    <property type="nucleotide sequence ID" value="NZ_CAJPVH010000004.1"/>
</dbReference>
<evidence type="ECO:0000313" key="2">
    <source>
        <dbReference type="EMBL" id="URF07827.1"/>
    </source>
</evidence>
<dbReference type="Pfam" id="PF00753">
    <property type="entry name" value="Lactamase_B"/>
    <property type="match status" value="1"/>
</dbReference>
<reference evidence="2" key="2">
    <citation type="submission" date="2022-05" db="EMBL/GenBank/DDBJ databases">
        <authorList>
            <person name="Kunte H.-J."/>
        </authorList>
    </citation>
    <scope>NUCLEOTIDE SEQUENCE</scope>
    <source>
        <strain evidence="2">G5</strain>
    </source>
</reference>
<dbReference type="SMART" id="SM00849">
    <property type="entry name" value="Lactamase_B"/>
    <property type="match status" value="1"/>
</dbReference>